<dbReference type="InterPro" id="IPR021133">
    <property type="entry name" value="HEAT_type_2"/>
</dbReference>
<name>A0A8R1DJK6_CAEJA</name>
<dbReference type="InterPro" id="IPR034085">
    <property type="entry name" value="TOG"/>
</dbReference>
<dbReference type="Proteomes" id="UP000005237">
    <property type="component" value="Unassembled WGS sequence"/>
</dbReference>
<reference evidence="10" key="1">
    <citation type="submission" date="2010-08" db="EMBL/GenBank/DDBJ databases">
        <authorList>
            <consortium name="Caenorhabditis japonica Sequencing Consortium"/>
            <person name="Wilson R.K."/>
        </authorList>
    </citation>
    <scope>NUCLEOTIDE SEQUENCE [LARGE SCALE GENOMIC DNA]</scope>
    <source>
        <strain evidence="10">DF5081</strain>
    </source>
</reference>
<keyword evidence="10" id="KW-1185">Reference proteome</keyword>
<comment type="similarity">
    <text evidence="5">Belongs to the TOG/XMAP215 family.</text>
</comment>
<dbReference type="AlphaFoldDB" id="A0A8R1DJK6"/>
<dbReference type="InterPro" id="IPR011989">
    <property type="entry name" value="ARM-like"/>
</dbReference>
<evidence type="ECO:0000256" key="7">
    <source>
        <dbReference type="SAM" id="MobiDB-lite"/>
    </source>
</evidence>
<feature type="compositionally biased region" description="Low complexity" evidence="7">
    <location>
        <begin position="565"/>
        <end position="581"/>
    </location>
</feature>
<dbReference type="InterPro" id="IPR045110">
    <property type="entry name" value="XMAP215"/>
</dbReference>
<sequence>MTDEWQFLDEVDVIAKWPAEMRKFVLEGGKWSERKQGLEALNTLIEQNPRLSTTSMTIYGELMDEIRKILDRESNIVVVTTTVRTVELLATGLRHKFAGFIGMVLPFLIKRAKDKKKNVRDAILAAVGAVSDTTSPERLQKDIIDWFSIPSPESKQTLLAFLFTFFCKQNAPDVPFVKAIAPLCVKAATESDVTVRDKACATLGSIKRLMVDAISAFLAPISTDAAKLDKINQYMEEAVEEAKKIAAARPQASGNLVDEEVAEGSSESPSETPSTQTAGIDPWTLLDAEDVTKKIDKNVESQLVDKNWKERVAGAESVKKEVEAVGRLEISDRLREILILMCKIIEKDVNVNVAALAAQTLSAVAQRARFAFASLANRSFPIIFDKLKDKKAVLRDALNELCDAAAITTPLSAYVESIIGGLSAKNPQSRQQTALFLARFFAKNDAKTTEVEAVKQLVEQIQKTSNDADKEVREAVIRLVAAIQKSLGENVAKRLLADVFEDKMKAEKIPGIVEQLETEFGKAASAEMVRLAQHYNLGVTVSSAPPKKATGPTQKAPRAPPSVNTARRAPTAAQRPPTAAPVSAPKPKPFVARPAPNFGAPAAKPRVATVAPSTARPISKVSGTPRPANPPTTNTNTATTSLRLGQVRGAPIAPNVVRNGTVPTMNRPVGIARPQTSGIAAPRSRIGSAAPGIVRPATGRIARPPSTSRIARPPSAGGVSNGN</sequence>
<organism evidence="9 10">
    <name type="scientific">Caenorhabditis japonica</name>
    <dbReference type="NCBI Taxonomy" id="281687"/>
    <lineage>
        <taxon>Eukaryota</taxon>
        <taxon>Metazoa</taxon>
        <taxon>Ecdysozoa</taxon>
        <taxon>Nematoda</taxon>
        <taxon>Chromadorea</taxon>
        <taxon>Rhabditida</taxon>
        <taxon>Rhabditina</taxon>
        <taxon>Rhabditomorpha</taxon>
        <taxon>Rhabditoidea</taxon>
        <taxon>Rhabditidae</taxon>
        <taxon>Peloderinae</taxon>
        <taxon>Caenorhabditis</taxon>
    </lineage>
</organism>
<dbReference type="InterPro" id="IPR048491">
    <property type="entry name" value="XMAP215_CLASP_TOG"/>
</dbReference>
<accession>A0A8R1DJK6</accession>
<proteinExistence type="inferred from homology"/>
<dbReference type="InterPro" id="IPR016024">
    <property type="entry name" value="ARM-type_fold"/>
</dbReference>
<evidence type="ECO:0000256" key="2">
    <source>
        <dbReference type="ARBA" id="ARBA00022490"/>
    </source>
</evidence>
<evidence type="ECO:0000256" key="6">
    <source>
        <dbReference type="PROSITE-ProRule" id="PRU00103"/>
    </source>
</evidence>
<dbReference type="GO" id="GO:0046785">
    <property type="term" value="P:microtubule polymerization"/>
    <property type="evidence" value="ECO:0007669"/>
    <property type="project" value="InterPro"/>
</dbReference>
<evidence type="ECO:0000256" key="3">
    <source>
        <dbReference type="ARBA" id="ARBA00022737"/>
    </source>
</evidence>
<feature type="domain" description="TOG" evidence="8">
    <location>
        <begin position="6"/>
        <end position="244"/>
    </location>
</feature>
<reference evidence="9" key="2">
    <citation type="submission" date="2022-06" db="UniProtKB">
        <authorList>
            <consortium name="EnsemblMetazoa"/>
        </authorList>
    </citation>
    <scope>IDENTIFICATION</scope>
    <source>
        <strain evidence="9">DF5081</strain>
    </source>
</reference>
<dbReference type="PANTHER" id="PTHR12609">
    <property type="entry name" value="MICROTUBULE ASSOCIATED PROTEIN XMAP215"/>
    <property type="match status" value="1"/>
</dbReference>
<dbReference type="EnsemblMetazoa" id="CJA04632.1">
    <property type="protein sequence ID" value="CJA04632.1"/>
    <property type="gene ID" value="WBGene00123835"/>
</dbReference>
<feature type="repeat" description="HEAT" evidence="6">
    <location>
        <begin position="104"/>
        <end position="142"/>
    </location>
</feature>
<feature type="repeat" description="HEAT" evidence="6">
    <location>
        <begin position="457"/>
        <end position="495"/>
    </location>
</feature>
<dbReference type="SMART" id="SM01349">
    <property type="entry name" value="TOG"/>
    <property type="match status" value="2"/>
</dbReference>
<dbReference type="GO" id="GO:0005856">
    <property type="term" value="C:cytoskeleton"/>
    <property type="evidence" value="ECO:0007669"/>
    <property type="project" value="UniProtKB-SubCell"/>
</dbReference>
<dbReference type="SUPFAM" id="SSF48371">
    <property type="entry name" value="ARM repeat"/>
    <property type="match status" value="1"/>
</dbReference>
<dbReference type="Pfam" id="PF21041">
    <property type="entry name" value="XMAP215_CLASP_TOG"/>
    <property type="match status" value="1"/>
</dbReference>
<feature type="domain" description="TOG" evidence="8">
    <location>
        <begin position="284"/>
        <end position="526"/>
    </location>
</feature>
<dbReference type="Gene3D" id="1.25.10.10">
    <property type="entry name" value="Leucine-rich Repeat Variant"/>
    <property type="match status" value="2"/>
</dbReference>
<dbReference type="GO" id="GO:0051010">
    <property type="term" value="F:microtubule plus-end binding"/>
    <property type="evidence" value="ECO:0007669"/>
    <property type="project" value="InterPro"/>
</dbReference>
<evidence type="ECO:0000256" key="4">
    <source>
        <dbReference type="ARBA" id="ARBA00023212"/>
    </source>
</evidence>
<feature type="compositionally biased region" description="Low complexity" evidence="7">
    <location>
        <begin position="265"/>
        <end position="275"/>
    </location>
</feature>
<comment type="subcellular location">
    <subcellularLocation>
        <location evidence="1">Cytoplasm</location>
        <location evidence="1">Cytoskeleton</location>
    </subcellularLocation>
</comment>
<feature type="region of interest" description="Disordered" evidence="7">
    <location>
        <begin position="654"/>
        <end position="723"/>
    </location>
</feature>
<protein>
    <recommendedName>
        <fullName evidence="8">TOG domain-containing protein</fullName>
    </recommendedName>
</protein>
<keyword evidence="2" id="KW-0963">Cytoplasm</keyword>
<evidence type="ECO:0000256" key="5">
    <source>
        <dbReference type="ARBA" id="ARBA00025722"/>
    </source>
</evidence>
<feature type="region of interest" description="Disordered" evidence="7">
    <location>
        <begin position="541"/>
        <end position="640"/>
    </location>
</feature>
<keyword evidence="4" id="KW-0206">Cytoskeleton</keyword>
<dbReference type="GO" id="GO:0007051">
    <property type="term" value="P:spindle organization"/>
    <property type="evidence" value="ECO:0007669"/>
    <property type="project" value="InterPro"/>
</dbReference>
<evidence type="ECO:0000313" key="9">
    <source>
        <dbReference type="EnsemblMetazoa" id="CJA04632.1"/>
    </source>
</evidence>
<evidence type="ECO:0000259" key="8">
    <source>
        <dbReference type="SMART" id="SM01349"/>
    </source>
</evidence>
<evidence type="ECO:0000313" key="10">
    <source>
        <dbReference type="Proteomes" id="UP000005237"/>
    </source>
</evidence>
<feature type="compositionally biased region" description="Low complexity" evidence="7">
    <location>
        <begin position="631"/>
        <end position="640"/>
    </location>
</feature>
<dbReference type="GO" id="GO:0030951">
    <property type="term" value="P:establishment or maintenance of microtubule cytoskeleton polarity"/>
    <property type="evidence" value="ECO:0007669"/>
    <property type="project" value="InterPro"/>
</dbReference>
<evidence type="ECO:0000256" key="1">
    <source>
        <dbReference type="ARBA" id="ARBA00004245"/>
    </source>
</evidence>
<feature type="region of interest" description="Disordered" evidence="7">
    <location>
        <begin position="250"/>
        <end position="281"/>
    </location>
</feature>
<dbReference type="PROSITE" id="PS50077">
    <property type="entry name" value="HEAT_REPEAT"/>
    <property type="match status" value="2"/>
</dbReference>
<dbReference type="GO" id="GO:0061863">
    <property type="term" value="F:microtubule plus end polymerase"/>
    <property type="evidence" value="ECO:0007669"/>
    <property type="project" value="InterPro"/>
</dbReference>
<keyword evidence="3" id="KW-0677">Repeat</keyword>